<keyword evidence="8" id="KW-1185">Reference proteome</keyword>
<evidence type="ECO:0000256" key="4">
    <source>
        <dbReference type="ARBA" id="ARBA00023136"/>
    </source>
</evidence>
<feature type="transmembrane region" description="Helical" evidence="5">
    <location>
        <begin position="100"/>
        <end position="119"/>
    </location>
</feature>
<evidence type="ECO:0000256" key="1">
    <source>
        <dbReference type="ARBA" id="ARBA00004141"/>
    </source>
</evidence>
<dbReference type="Proteomes" id="UP000193689">
    <property type="component" value="Unassembled WGS sequence"/>
</dbReference>
<dbReference type="Pfam" id="PF13886">
    <property type="entry name" value="TM7S3_TM198"/>
    <property type="match status" value="1"/>
</dbReference>
<dbReference type="STRING" id="1141098.A0A1Y2EEL9"/>
<feature type="transmembrane region" description="Helical" evidence="5">
    <location>
        <begin position="125"/>
        <end position="144"/>
    </location>
</feature>
<dbReference type="EMBL" id="MCFJ01000002">
    <property type="protein sequence ID" value="ORY69764.1"/>
    <property type="molecule type" value="Genomic_DNA"/>
</dbReference>
<sequence>ATIVEGELPLEPRLTPAYAVAGVILLSTGVVHTLGIKRNLLHTFLSAAYLASLCTTVLIVYIMSPPVSDGIQGAYLVAVVCTGLVLGGGATMFKEITEGLGCLLGGFCFSMWLLTLHQGGLLTSTGGKIIFITAFTVVGFATYFSRWTRIYALIGFTSFTGSTTTVLGIDCFSRGGLKEFWAYIWALNDDLFPLGADTYPLTKGIRVEIA</sequence>
<feature type="non-terminal residue" evidence="7">
    <location>
        <position position="210"/>
    </location>
</feature>
<dbReference type="PANTHER" id="PTHR39469">
    <property type="entry name" value="CHROMOSOME 1, WHOLE GENOME SHOTGUN SEQUENCE"/>
    <property type="match status" value="1"/>
</dbReference>
<dbReference type="AlphaFoldDB" id="A0A1Y2EEL9"/>
<evidence type="ECO:0000313" key="7">
    <source>
        <dbReference type="EMBL" id="ORY69764.1"/>
    </source>
</evidence>
<proteinExistence type="predicted"/>
<keyword evidence="2 5" id="KW-0812">Transmembrane</keyword>
<dbReference type="PANTHER" id="PTHR39469:SF1">
    <property type="entry name" value="DUF4203 DOMAIN-CONTAINING PROTEIN"/>
    <property type="match status" value="1"/>
</dbReference>
<dbReference type="GeneID" id="63770796"/>
<accession>A0A1Y2EEL9</accession>
<feature type="domain" description="TM7S3/TM198-like" evidence="6">
    <location>
        <begin position="22"/>
        <end position="210"/>
    </location>
</feature>
<protein>
    <recommendedName>
        <fullName evidence="6">TM7S3/TM198-like domain-containing protein</fullName>
    </recommendedName>
</protein>
<organism evidence="7 8">
    <name type="scientific">Pseudomassariella vexata</name>
    <dbReference type="NCBI Taxonomy" id="1141098"/>
    <lineage>
        <taxon>Eukaryota</taxon>
        <taxon>Fungi</taxon>
        <taxon>Dikarya</taxon>
        <taxon>Ascomycota</taxon>
        <taxon>Pezizomycotina</taxon>
        <taxon>Sordariomycetes</taxon>
        <taxon>Xylariomycetidae</taxon>
        <taxon>Amphisphaeriales</taxon>
        <taxon>Pseudomassariaceae</taxon>
        <taxon>Pseudomassariella</taxon>
    </lineage>
</organism>
<gene>
    <name evidence="7" type="ORF">BCR38DRAFT_303595</name>
</gene>
<dbReference type="RefSeq" id="XP_040719714.1">
    <property type="nucleotide sequence ID" value="XM_040854584.1"/>
</dbReference>
<reference evidence="7 8" key="1">
    <citation type="submission" date="2016-07" db="EMBL/GenBank/DDBJ databases">
        <title>Pervasive Adenine N6-methylation of Active Genes in Fungi.</title>
        <authorList>
            <consortium name="DOE Joint Genome Institute"/>
            <person name="Mondo S.J."/>
            <person name="Dannebaum R.O."/>
            <person name="Kuo R.C."/>
            <person name="Labutti K."/>
            <person name="Haridas S."/>
            <person name="Kuo A."/>
            <person name="Salamov A."/>
            <person name="Ahrendt S.R."/>
            <person name="Lipzen A."/>
            <person name="Sullivan W."/>
            <person name="Andreopoulos W.B."/>
            <person name="Clum A."/>
            <person name="Lindquist E."/>
            <person name="Daum C."/>
            <person name="Ramamoorthy G.K."/>
            <person name="Gryganskyi A."/>
            <person name="Culley D."/>
            <person name="Magnuson J.K."/>
            <person name="James T.Y."/>
            <person name="O'Malley M.A."/>
            <person name="Stajich J.E."/>
            <person name="Spatafora J.W."/>
            <person name="Visel A."/>
            <person name="Grigoriev I.V."/>
        </authorList>
    </citation>
    <scope>NUCLEOTIDE SEQUENCE [LARGE SCALE GENOMIC DNA]</scope>
    <source>
        <strain evidence="7 8">CBS 129021</strain>
    </source>
</reference>
<dbReference type="InterPro" id="IPR025256">
    <property type="entry name" value="TM7S3/TM198-like_dom"/>
</dbReference>
<name>A0A1Y2EEL9_9PEZI</name>
<feature type="transmembrane region" description="Helical" evidence="5">
    <location>
        <begin position="17"/>
        <end position="36"/>
    </location>
</feature>
<feature type="non-terminal residue" evidence="7">
    <location>
        <position position="1"/>
    </location>
</feature>
<dbReference type="OrthoDB" id="102260at2759"/>
<feature type="transmembrane region" description="Helical" evidence="5">
    <location>
        <begin position="74"/>
        <end position="93"/>
    </location>
</feature>
<evidence type="ECO:0000256" key="3">
    <source>
        <dbReference type="ARBA" id="ARBA00022989"/>
    </source>
</evidence>
<feature type="transmembrane region" description="Helical" evidence="5">
    <location>
        <begin position="43"/>
        <end position="62"/>
    </location>
</feature>
<evidence type="ECO:0000259" key="6">
    <source>
        <dbReference type="Pfam" id="PF13886"/>
    </source>
</evidence>
<keyword evidence="3 5" id="KW-1133">Transmembrane helix</keyword>
<evidence type="ECO:0000313" key="8">
    <source>
        <dbReference type="Proteomes" id="UP000193689"/>
    </source>
</evidence>
<comment type="caution">
    <text evidence="7">The sequence shown here is derived from an EMBL/GenBank/DDBJ whole genome shotgun (WGS) entry which is preliminary data.</text>
</comment>
<dbReference type="InParanoid" id="A0A1Y2EEL9"/>
<evidence type="ECO:0000256" key="2">
    <source>
        <dbReference type="ARBA" id="ARBA00022692"/>
    </source>
</evidence>
<dbReference type="GO" id="GO:0016020">
    <property type="term" value="C:membrane"/>
    <property type="evidence" value="ECO:0007669"/>
    <property type="project" value="UniProtKB-SubCell"/>
</dbReference>
<evidence type="ECO:0000256" key="5">
    <source>
        <dbReference type="SAM" id="Phobius"/>
    </source>
</evidence>
<comment type="subcellular location">
    <subcellularLocation>
        <location evidence="1">Membrane</location>
        <topology evidence="1">Multi-pass membrane protein</topology>
    </subcellularLocation>
</comment>
<keyword evidence="4 5" id="KW-0472">Membrane</keyword>